<comment type="catalytic activity">
    <reaction evidence="13 14">
        <text>a quinone + NADH + 5 H(+)(in) = a quinol + NAD(+) + 4 H(+)(out)</text>
        <dbReference type="Rhea" id="RHEA:57888"/>
        <dbReference type="ChEBI" id="CHEBI:15378"/>
        <dbReference type="ChEBI" id="CHEBI:24646"/>
        <dbReference type="ChEBI" id="CHEBI:57540"/>
        <dbReference type="ChEBI" id="CHEBI:57945"/>
        <dbReference type="ChEBI" id="CHEBI:132124"/>
    </reaction>
</comment>
<feature type="domain" description="4Fe-4S His(Cys)3-ligated-type" evidence="17">
    <location>
        <begin position="83"/>
        <end position="122"/>
    </location>
</feature>
<dbReference type="GO" id="GO:0042773">
    <property type="term" value="P:ATP synthesis coupled electron transport"/>
    <property type="evidence" value="ECO:0007669"/>
    <property type="project" value="InterPro"/>
</dbReference>
<dbReference type="Gene3D" id="3.40.50.740">
    <property type="match status" value="1"/>
</dbReference>
<evidence type="ECO:0000259" key="15">
    <source>
        <dbReference type="PROSITE" id="PS51085"/>
    </source>
</evidence>
<sequence length="914" mass="100655">MATIYIDNTPYPVNPSQNVLQNVLGLGLNLEYFCWHPAMGSIGACRQCAVKAFKDENDTNGKIVMACMTPASDGTRISILHPEAKTFRASVIEGLMLNHPHDCPVCDEGGECHLQDMTVMTGHVARRYRFRKRTFRNQYLGPLLEHEMNRCIQCYRCVRFYRDYAGGRDLYPFHLRNTVYFGRKEDGVLENEFSGNLDEVCPTGVFKDATYGRHYVRKWDLESAPSVCFHCGLGCNISPGERYGTLRRNINRYNPEVNGYFLCDRGRYGYEHANSPQRIREPLLVREGKTIQISKREAVQHLGTLLRNGRVIGIGSPRASLEANFALRTAVGPDRFFAGMADKQFRLLRNILDILRTGPAHTPSLAEMERADAIFILGEDVTNVTPRMALSLRQAVRQRQITAAEALKIPSWNATAVRDATKGQPQSPLFIAAPAATRLDEVATETYRAAPEDLARLGAAVAHAVDPNAPAVPDLPPSLVALADRIARSLMAADRPLVVTGMSLNSETIIRAAANIASALYAAGKKAGLTFAIPESNTIGLGLLGGRLLDEAFQAVRNGEVETVLLLENDLTRRADGATVDAFLGAVPHLVTLDLLHHSTSSRSELVLPVGSYAESTGTLVNNEGRAQRFFKVFIPKGEIKEGWRWLRDGLAAAGREEGTAWQSLDDLLDTLAREIPTLAGARDAAPPASFRIADQKLPRESFRFSGRTAIHANENVHEPKPPEDPDSPFAFSMEGYWGPRPPSLTPLPWTPGWNSNQQATIKLQGEAGEELPDAPFGVRLIAPPEKKEKSYFGKVPAPFAARTDQWLLVPRFHLFGSEELTRSAPTLMSLAPSTYIALRPDDAKRLQIEQGEDGEVELEWDGRVYPLLVRIDETLPKGLAAVPAGIPPFVGVPLPAWGRLRPAAGGRMLRMAS</sequence>
<keyword evidence="19" id="KW-1185">Reference proteome</keyword>
<dbReference type="SUPFAM" id="SSF50692">
    <property type="entry name" value="ADC-like"/>
    <property type="match status" value="1"/>
</dbReference>
<keyword evidence="5 14" id="KW-0874">Quinone</keyword>
<evidence type="ECO:0000259" key="16">
    <source>
        <dbReference type="PROSITE" id="PS51669"/>
    </source>
</evidence>
<dbReference type="GO" id="GO:0003954">
    <property type="term" value="F:NADH dehydrogenase activity"/>
    <property type="evidence" value="ECO:0007669"/>
    <property type="project" value="TreeGrafter"/>
</dbReference>
<evidence type="ECO:0000256" key="3">
    <source>
        <dbReference type="ARBA" id="ARBA00022485"/>
    </source>
</evidence>
<dbReference type="PROSITE" id="PS51085">
    <property type="entry name" value="2FE2S_FER_2"/>
    <property type="match status" value="1"/>
</dbReference>
<keyword evidence="8 14" id="KW-0408">Iron</keyword>
<dbReference type="SMART" id="SM00929">
    <property type="entry name" value="NADH-G_4Fe-4S_3"/>
    <property type="match status" value="1"/>
</dbReference>
<dbReference type="InterPro" id="IPR036010">
    <property type="entry name" value="2Fe-2S_ferredoxin-like_sf"/>
</dbReference>
<evidence type="ECO:0000256" key="1">
    <source>
        <dbReference type="ARBA" id="ARBA00001966"/>
    </source>
</evidence>
<keyword evidence="4 14" id="KW-0001">2Fe-2S</keyword>
<proteinExistence type="inferred from homology"/>
<dbReference type="PROSITE" id="PS00642">
    <property type="entry name" value="COMPLEX1_75K_2"/>
    <property type="match status" value="1"/>
</dbReference>
<evidence type="ECO:0000256" key="10">
    <source>
        <dbReference type="ARBA" id="ARBA00023027"/>
    </source>
</evidence>
<dbReference type="GO" id="GO:0051539">
    <property type="term" value="F:4 iron, 4 sulfur cluster binding"/>
    <property type="evidence" value="ECO:0007669"/>
    <property type="project" value="UniProtKB-KW"/>
</dbReference>
<organism evidence="18 19">
    <name type="scientific">Candidatus Manganitrophus noduliformans</name>
    <dbReference type="NCBI Taxonomy" id="2606439"/>
    <lineage>
        <taxon>Bacteria</taxon>
        <taxon>Pseudomonadati</taxon>
        <taxon>Nitrospirota</taxon>
        <taxon>Nitrospiria</taxon>
        <taxon>Candidatus Troglogloeales</taxon>
        <taxon>Candidatus Manganitrophaceae</taxon>
        <taxon>Candidatus Manganitrophus</taxon>
    </lineage>
</organism>
<evidence type="ECO:0000256" key="9">
    <source>
        <dbReference type="ARBA" id="ARBA00023014"/>
    </source>
</evidence>
<name>A0A7X6DQG9_9BACT</name>
<gene>
    <name evidence="18" type="primary">nuoG</name>
    <name evidence="18" type="ORF">MNODULE_10715</name>
</gene>
<dbReference type="CDD" id="cd02771">
    <property type="entry name" value="MopB_NDH-1_NuoG2-N7"/>
    <property type="match status" value="1"/>
</dbReference>
<dbReference type="CDD" id="cd00207">
    <property type="entry name" value="fer2"/>
    <property type="match status" value="1"/>
</dbReference>
<evidence type="ECO:0000256" key="8">
    <source>
        <dbReference type="ARBA" id="ARBA00023004"/>
    </source>
</evidence>
<dbReference type="InterPro" id="IPR006656">
    <property type="entry name" value="Mopterin_OxRdtase"/>
</dbReference>
<dbReference type="SMART" id="SM00926">
    <property type="entry name" value="Molybdop_Fe4S4"/>
    <property type="match status" value="1"/>
</dbReference>
<dbReference type="PROSITE" id="PS00643">
    <property type="entry name" value="COMPLEX1_75K_3"/>
    <property type="match status" value="1"/>
</dbReference>
<dbReference type="InterPro" id="IPR001041">
    <property type="entry name" value="2Fe-2S_ferredoxin-type"/>
</dbReference>
<dbReference type="InterPro" id="IPR054351">
    <property type="entry name" value="NADH_UbQ_OxRdtase_ferredoxin"/>
</dbReference>
<keyword evidence="10 14" id="KW-0520">NAD</keyword>
<comment type="cofactor">
    <cofactor evidence="14">
        <name>[2Fe-2S] cluster</name>
        <dbReference type="ChEBI" id="CHEBI:190135"/>
    </cofactor>
    <text evidence="14">Binds 1 [2Fe-2S] cluster per subunit.</text>
</comment>
<dbReference type="Pfam" id="PF13510">
    <property type="entry name" value="Fer2_4"/>
    <property type="match status" value="1"/>
</dbReference>
<dbReference type="InterPro" id="IPR010228">
    <property type="entry name" value="NADH_UbQ_OxRdtase_Gsu"/>
</dbReference>
<dbReference type="FunFam" id="3.10.20.740:FF:000002">
    <property type="entry name" value="NADH-quinone oxidoreductase"/>
    <property type="match status" value="1"/>
</dbReference>
<dbReference type="RefSeq" id="WP_168059635.1">
    <property type="nucleotide sequence ID" value="NZ_VTOW01000002.1"/>
</dbReference>
<dbReference type="GO" id="GO:0051537">
    <property type="term" value="F:2 iron, 2 sulfur cluster binding"/>
    <property type="evidence" value="ECO:0007669"/>
    <property type="project" value="UniProtKB-UniRule"/>
</dbReference>
<evidence type="ECO:0000313" key="18">
    <source>
        <dbReference type="EMBL" id="NKE71208.1"/>
    </source>
</evidence>
<dbReference type="Gene3D" id="3.30.200.210">
    <property type="match status" value="1"/>
</dbReference>
<keyword evidence="7 14" id="KW-1278">Translocase</keyword>
<dbReference type="EMBL" id="VTOW01000002">
    <property type="protein sequence ID" value="NKE71208.1"/>
    <property type="molecule type" value="Genomic_DNA"/>
</dbReference>
<dbReference type="SUPFAM" id="SSF53706">
    <property type="entry name" value="Formate dehydrogenase/DMSO reductase, domains 1-3"/>
    <property type="match status" value="1"/>
</dbReference>
<comment type="caution">
    <text evidence="18">The sequence shown here is derived from an EMBL/GenBank/DDBJ whole genome shotgun (WGS) entry which is preliminary data.</text>
</comment>
<comment type="similarity">
    <text evidence="2 14">Belongs to the complex I 75 kDa subunit family.</text>
</comment>
<dbReference type="EC" id="7.1.1.-" evidence="14"/>
<evidence type="ECO:0000256" key="13">
    <source>
        <dbReference type="ARBA" id="ARBA00047712"/>
    </source>
</evidence>
<dbReference type="GO" id="GO:0008137">
    <property type="term" value="F:NADH dehydrogenase (ubiquinone) activity"/>
    <property type="evidence" value="ECO:0007669"/>
    <property type="project" value="UniProtKB-UniRule"/>
</dbReference>
<comment type="function">
    <text evidence="14">NDH-1 shuttles electrons from NADH, via FMN and iron-sulfur (Fe-S) centers, to quinones in the respiratory chain. Couples the redox reaction to proton translocation (for every two electrons transferred, four hydrogen ions are translocated across the cytoplasmic membrane), and thus conserves the redox energy in a proton gradient.</text>
</comment>
<dbReference type="PROSITE" id="PS51669">
    <property type="entry name" value="4FE4S_MOW_BIS_MGD"/>
    <property type="match status" value="1"/>
</dbReference>
<dbReference type="Gene3D" id="2.40.40.20">
    <property type="match status" value="1"/>
</dbReference>
<dbReference type="PANTHER" id="PTHR43105:SF10">
    <property type="entry name" value="NADH-QUINONE OXIDOREDUCTASE SUBUNIT G"/>
    <property type="match status" value="1"/>
</dbReference>
<protein>
    <recommendedName>
        <fullName evidence="14">NADH-quinone oxidoreductase</fullName>
        <ecNumber evidence="14">7.1.1.-</ecNumber>
    </recommendedName>
</protein>
<reference evidence="18 19" key="1">
    <citation type="journal article" date="2020" name="Nature">
        <title>Bacterial chemolithoautotrophy via manganese oxidation.</title>
        <authorList>
            <person name="Yu H."/>
            <person name="Leadbetter J.R."/>
        </authorList>
    </citation>
    <scope>NUCLEOTIDE SEQUENCE [LARGE SCALE GENOMIC DNA]</scope>
    <source>
        <strain evidence="18 19">Mn-1</strain>
    </source>
</reference>
<accession>A0A7X6DQG9</accession>
<comment type="cofactor">
    <cofactor evidence="1 14">
        <name>[4Fe-4S] cluster</name>
        <dbReference type="ChEBI" id="CHEBI:49883"/>
    </cofactor>
</comment>
<dbReference type="GO" id="GO:0048038">
    <property type="term" value="F:quinone binding"/>
    <property type="evidence" value="ECO:0007669"/>
    <property type="project" value="UniProtKB-UniRule"/>
</dbReference>
<evidence type="ECO:0000256" key="14">
    <source>
        <dbReference type="RuleBase" id="RU003525"/>
    </source>
</evidence>
<dbReference type="Gene3D" id="3.10.20.740">
    <property type="match status" value="1"/>
</dbReference>
<evidence type="ECO:0000256" key="6">
    <source>
        <dbReference type="ARBA" id="ARBA00022723"/>
    </source>
</evidence>
<evidence type="ECO:0000256" key="11">
    <source>
        <dbReference type="ARBA" id="ARBA00023075"/>
    </source>
</evidence>
<dbReference type="AlphaFoldDB" id="A0A7X6DQG9"/>
<keyword evidence="18" id="KW-0560">Oxidoreductase</keyword>
<dbReference type="GO" id="GO:0046872">
    <property type="term" value="F:metal ion binding"/>
    <property type="evidence" value="ECO:0007669"/>
    <property type="project" value="UniProtKB-UniRule"/>
</dbReference>
<dbReference type="InterPro" id="IPR000283">
    <property type="entry name" value="NADH_UbQ_OxRdtase_75kDa_su_CS"/>
</dbReference>
<evidence type="ECO:0000259" key="17">
    <source>
        <dbReference type="PROSITE" id="PS51839"/>
    </source>
</evidence>
<evidence type="ECO:0000256" key="2">
    <source>
        <dbReference type="ARBA" id="ARBA00005404"/>
    </source>
</evidence>
<evidence type="ECO:0000256" key="7">
    <source>
        <dbReference type="ARBA" id="ARBA00022967"/>
    </source>
</evidence>
<comment type="subunit">
    <text evidence="12">Composed of 13 different subunits. Subunits NuoCD, E, F, and G constitute the peripheral sector of the complex.</text>
</comment>
<keyword evidence="3 14" id="KW-0004">4Fe-4S</keyword>
<dbReference type="InterPro" id="IPR050123">
    <property type="entry name" value="Prok_molybdopt-oxidoreductase"/>
</dbReference>
<dbReference type="NCBIfam" id="TIGR01973">
    <property type="entry name" value="NuoG"/>
    <property type="match status" value="1"/>
</dbReference>
<dbReference type="Proteomes" id="UP000534783">
    <property type="component" value="Unassembled WGS sequence"/>
</dbReference>
<dbReference type="SUPFAM" id="SSF54862">
    <property type="entry name" value="4Fe-4S ferredoxins"/>
    <property type="match status" value="1"/>
</dbReference>
<dbReference type="Pfam" id="PF10588">
    <property type="entry name" value="NADH-G_4Fe-4S_3"/>
    <property type="match status" value="1"/>
</dbReference>
<keyword evidence="11" id="KW-0830">Ubiquinone</keyword>
<dbReference type="SUPFAM" id="SSF54292">
    <property type="entry name" value="2Fe-2S ferredoxin-like"/>
    <property type="match status" value="1"/>
</dbReference>
<dbReference type="InterPro" id="IPR006963">
    <property type="entry name" value="Mopterin_OxRdtase_4Fe-4S_dom"/>
</dbReference>
<evidence type="ECO:0000313" key="19">
    <source>
        <dbReference type="Proteomes" id="UP000534783"/>
    </source>
</evidence>
<evidence type="ECO:0000256" key="12">
    <source>
        <dbReference type="ARBA" id="ARBA00026021"/>
    </source>
</evidence>
<dbReference type="InterPro" id="IPR009010">
    <property type="entry name" value="Asp_de-COase-like_dom_sf"/>
</dbReference>
<dbReference type="Pfam" id="PF22117">
    <property type="entry name" value="Fer4_Nqo3"/>
    <property type="match status" value="1"/>
</dbReference>
<evidence type="ECO:0000256" key="5">
    <source>
        <dbReference type="ARBA" id="ARBA00022719"/>
    </source>
</evidence>
<dbReference type="CDD" id="cd02788">
    <property type="entry name" value="MopB_CT_NDH-1_NuoG2-N7"/>
    <property type="match status" value="1"/>
</dbReference>
<feature type="domain" description="2Fe-2S ferredoxin-type" evidence="15">
    <location>
        <begin position="1"/>
        <end position="83"/>
    </location>
</feature>
<dbReference type="InterPro" id="IPR019574">
    <property type="entry name" value="NADH_UbQ_OxRdtase_Gsu_4Fe4S-bd"/>
</dbReference>
<keyword evidence="9 14" id="KW-0411">Iron-sulfur</keyword>
<dbReference type="Pfam" id="PF00384">
    <property type="entry name" value="Molybdopterin"/>
    <property type="match status" value="1"/>
</dbReference>
<feature type="domain" description="4Fe-4S Mo/W bis-MGD-type" evidence="16">
    <location>
        <begin position="221"/>
        <end position="277"/>
    </location>
</feature>
<keyword evidence="6 14" id="KW-0479">Metal-binding</keyword>
<evidence type="ECO:0000256" key="4">
    <source>
        <dbReference type="ARBA" id="ARBA00022714"/>
    </source>
</evidence>
<dbReference type="PANTHER" id="PTHR43105">
    <property type="entry name" value="RESPIRATORY NITRATE REDUCTASE"/>
    <property type="match status" value="1"/>
</dbReference>
<dbReference type="PROSITE" id="PS51839">
    <property type="entry name" value="4FE4S_HC3"/>
    <property type="match status" value="1"/>
</dbReference>
<dbReference type="Pfam" id="PF04879">
    <property type="entry name" value="Molybdop_Fe4S4"/>
    <property type="match status" value="1"/>
</dbReference>
<dbReference type="GO" id="GO:0016020">
    <property type="term" value="C:membrane"/>
    <property type="evidence" value="ECO:0007669"/>
    <property type="project" value="InterPro"/>
</dbReference>